<dbReference type="Gene3D" id="2.60.40.2340">
    <property type="match status" value="1"/>
</dbReference>
<evidence type="ECO:0000313" key="1">
    <source>
        <dbReference type="EMBL" id="MBP4140461.1"/>
    </source>
</evidence>
<dbReference type="RefSeq" id="WP_210644229.1">
    <property type="nucleotide sequence ID" value="NZ_JAGFBU010000001.1"/>
</dbReference>
<accession>A0ABS5CPA8</accession>
<protein>
    <recommendedName>
        <fullName evidence="3">T9SS C-terminal target domain-containing protein</fullName>
    </recommendedName>
</protein>
<organism evidence="1 2">
    <name type="scientific">Flavobacterium flabelliforme</name>
    <dbReference type="NCBI Taxonomy" id="2816119"/>
    <lineage>
        <taxon>Bacteria</taxon>
        <taxon>Pseudomonadati</taxon>
        <taxon>Bacteroidota</taxon>
        <taxon>Flavobacteriia</taxon>
        <taxon>Flavobacteriales</taxon>
        <taxon>Flavobacteriaceae</taxon>
        <taxon>Flavobacterium</taxon>
    </lineage>
</organism>
<gene>
    <name evidence="1" type="ORF">J3S90_01425</name>
</gene>
<reference evidence="1 2" key="1">
    <citation type="submission" date="2021-03" db="EMBL/GenBank/DDBJ databases">
        <title>Flavobacterium Flabelliformis Sp. Nov. And Flavobacterium Geliluteum Sp. Nov., Two Novel Multidrug Resistant Psychrophilic Species Isolated From Antarctica.</title>
        <authorList>
            <person name="Kralova S."/>
            <person name="Busse H.J."/>
            <person name="Bezdicek M."/>
            <person name="Nykrynova M."/>
            <person name="Kroupova E."/>
            <person name="Krsek D."/>
            <person name="Sedlacek I."/>
        </authorList>
    </citation>
    <scope>NUCLEOTIDE SEQUENCE [LARGE SCALE GENOMIC DNA]</scope>
    <source>
        <strain evidence="1 2">P4023</strain>
    </source>
</reference>
<evidence type="ECO:0000313" key="2">
    <source>
        <dbReference type="Proteomes" id="UP000674217"/>
    </source>
</evidence>
<keyword evidence="2" id="KW-1185">Reference proteome</keyword>
<proteinExistence type="predicted"/>
<evidence type="ECO:0008006" key="3">
    <source>
        <dbReference type="Google" id="ProtNLM"/>
    </source>
</evidence>
<name>A0ABS5CPA8_9FLAO</name>
<dbReference type="EMBL" id="JAGFBU010000001">
    <property type="protein sequence ID" value="MBP4140461.1"/>
    <property type="molecule type" value="Genomic_DNA"/>
</dbReference>
<comment type="caution">
    <text evidence="1">The sequence shown here is derived from an EMBL/GenBank/DDBJ whole genome shotgun (WGS) entry which is preliminary data.</text>
</comment>
<dbReference type="Proteomes" id="UP000674217">
    <property type="component" value="Unassembled WGS sequence"/>
</dbReference>
<sequence>MKNYIHTLLLIFISINAFGQSPNWVVNENNFQYTMSFEGFVTVDGRDLSSPNDKVAAFVNGECRGVASLLYVASEKKYFVYLTVFSNTENENISFKIYDSVSNSIKNVENSKVFENNKHFGNLFQAFSFASPTLNNEADIVDFGFKDLKISNKTIVGSNITIFVDNVVNISTLNSLFELSTGAQLYLENTIQIPGSNSIDFSKPVVFQVLSENRSVLKKWIVYLKVGAAKFYKKDVVCYAGGEIKVVYPENNAETILSKDGAIIDRKSIINGETFFNNLISGTYQIEIAGLNKEIIIKQKK</sequence>